<dbReference type="Pfam" id="PF00566">
    <property type="entry name" value="RabGAP-TBC"/>
    <property type="match status" value="1"/>
</dbReference>
<dbReference type="GO" id="GO:0031267">
    <property type="term" value="F:small GTPase binding"/>
    <property type="evidence" value="ECO:0007669"/>
    <property type="project" value="TreeGrafter"/>
</dbReference>
<feature type="compositionally biased region" description="Polar residues" evidence="2">
    <location>
        <begin position="1148"/>
        <end position="1158"/>
    </location>
</feature>
<dbReference type="Pfam" id="PF19056">
    <property type="entry name" value="WD40_2"/>
    <property type="match status" value="1"/>
</dbReference>
<dbReference type="GO" id="GO:0005096">
    <property type="term" value="F:GTPase activator activity"/>
    <property type="evidence" value="ECO:0007669"/>
    <property type="project" value="TreeGrafter"/>
</dbReference>
<dbReference type="Gene3D" id="1.10.8.270">
    <property type="entry name" value="putative rabgap domain of human tbc1 domain family member 14 like domains"/>
    <property type="match status" value="1"/>
</dbReference>
<comment type="caution">
    <text evidence="5">The sequence shown here is derived from an EMBL/GenBank/DDBJ whole genome shotgun (WGS) entry which is preliminary data.</text>
</comment>
<evidence type="ECO:0008006" key="7">
    <source>
        <dbReference type="Google" id="ProtNLM"/>
    </source>
</evidence>
<dbReference type="SUPFAM" id="SSF50978">
    <property type="entry name" value="WD40 repeat-like"/>
    <property type="match status" value="1"/>
</dbReference>
<dbReference type="InterPro" id="IPR011993">
    <property type="entry name" value="PH-like_dom_sf"/>
</dbReference>
<evidence type="ECO:0000313" key="5">
    <source>
        <dbReference type="EMBL" id="PAV64960.1"/>
    </source>
</evidence>
<feature type="region of interest" description="Disordered" evidence="2">
    <location>
        <begin position="231"/>
        <end position="258"/>
    </location>
</feature>
<protein>
    <recommendedName>
        <fullName evidence="7">TBC1 domain family member 2B</fullName>
    </recommendedName>
</protein>
<dbReference type="STRING" id="2018661.A0A2A2JTI6"/>
<proteinExistence type="predicted"/>
<sequence length="1398" mass="158110">MQRGYSLAGHLYMKNIGGALTLLRAKKKYYFAIDEISGKLLYFKDENDLIIKKDPVGELSLSKAVFTTVDNNPKAFVMHIAEKSIELEAENENSCRRWMETLVNRDFDDENMKAGKMSRASGAPFRRIDRTRSISLPMVDHISLMEKNNNTLNLNDVSRKEALRKYSSPISIDSPLALSVLEEKLNELNGKTESLKHRSTAQPAPINNTQYILDEWVTKWLQQQKFTEDESDFDSSTVSSNSVSVNDPMSTTENERNETCELEQLRRVSNEQKKRLEYLIQQNRRLTEEVVNLKLLTEDTPENQSALSAQNRFLNSEILRMNEKCLSMEKNIESLRDVNVSLKSELDMMKKEYVFALQSTIRIPLKENSAMDTMQVKLLGGDVHKYRICKLVAEIRAHEPSLPTLQSLLSGVYVDSFGFRISLPDEKMAIHYMATKINEYYENKSDSAILHRKMWKKFLEENEYIEITPESVSLCRNGIPNSLRSTVWNLLIHQTVADLKVHYGKYYYRNLCNTQEGEEDNAFSTGHQKQIHLDLLRTMPNNVHFMTASSKGVTQLLQVLRAFCLHNDSLGYCQGMNFLAATALLFVGPEEAFWFLIAVTERYFDKTYFDDNLAGAQADQEVLKELLEEYCPEIANHLASLDIELASITLNWFIALFFDAVPFSTLLRLWDCFMLEGPKVLFHFGLALLIHHKEEILAESDTIGIMRVVRAAGKLAFDINRLFKIAFEDLEKIPSHEHLRSKHKAYLEDLQERLNKRTKLRNYFNSTSSSIHSCDLSEMQISDVYVSEFSPDIAYAISGSQSRGEISRIKTQNGKATAKGLEIEFDCRIASFVLISENTAIVGLISGFIVALSVNEEPCAIQWEIKLPDVALKLLYNNKNLYAALANGTLTVLENICDKWPNSLEMYHLPIGYAPLADAAIYDETLIVASACKMIKLELCTLSAISTVYVACANAAMGTPMFEKVSCLSPSSCGVFLCTANSTLLQLWTDTKCTLLFDISKPSLSSANSDEESTVHISSLLALDDHIWLGTSDGYVMIYALEKSKDYPKDSAKYTLKTYPSGRRIAPKISATNIPVKTTCYIPTNAETQRADSEDRSVKEEMLKSRVSINIDRDTQQYSVSITSLESKQLSPERKESNSKMMLRRNSTKNGQTWNNGPVTRPRRSMQKGVSIDSAVSVFSSENASGADYVLTTHEHEMQQCSRNPPNCKMNKKFTRLSSTGSSYSMEYEDIFELYSDEERSRRKICIPRNSRPTCSSYSSMGQTSTSDSMHSKLKIRRKDLSFDDPLIVACSDRSTMLEANKECELSEIIPSLGLTLLMKLKVSDKPVRKIRAMGKSSSNSMLLTCAGTYNDEESLLLWNRDADSGLWINDPVIRLDCPNSPSLTTSTARNSVSFKLA</sequence>
<name>A0A2A2JTI6_9BILA</name>
<dbReference type="InterPro" id="IPR000195">
    <property type="entry name" value="Rab-GAP-TBC_dom"/>
</dbReference>
<dbReference type="Proteomes" id="UP000218231">
    <property type="component" value="Unassembled WGS sequence"/>
</dbReference>
<feature type="domain" description="Rab-GAP TBC" evidence="4">
    <location>
        <begin position="478"/>
        <end position="677"/>
    </location>
</feature>
<organism evidence="5 6">
    <name type="scientific">Diploscapter pachys</name>
    <dbReference type="NCBI Taxonomy" id="2018661"/>
    <lineage>
        <taxon>Eukaryota</taxon>
        <taxon>Metazoa</taxon>
        <taxon>Ecdysozoa</taxon>
        <taxon>Nematoda</taxon>
        <taxon>Chromadorea</taxon>
        <taxon>Rhabditida</taxon>
        <taxon>Rhabditina</taxon>
        <taxon>Rhabditomorpha</taxon>
        <taxon>Rhabditoidea</taxon>
        <taxon>Rhabditidae</taxon>
        <taxon>Diploscapter</taxon>
    </lineage>
</organism>
<keyword evidence="6" id="KW-1185">Reference proteome</keyword>
<dbReference type="FunFam" id="1.10.8.270:FF:000026">
    <property type="entry name" value="TBC (Tre-2/Bub2/Cdc16) domain family"/>
    <property type="match status" value="1"/>
</dbReference>
<dbReference type="Pfam" id="PF00169">
    <property type="entry name" value="PH"/>
    <property type="match status" value="1"/>
</dbReference>
<dbReference type="PROSITE" id="PS50086">
    <property type="entry name" value="TBC_RABGAP"/>
    <property type="match status" value="1"/>
</dbReference>
<feature type="domain" description="PH" evidence="3">
    <location>
        <begin position="4"/>
        <end position="107"/>
    </location>
</feature>
<feature type="coiled-coil region" evidence="1">
    <location>
        <begin position="262"/>
        <end position="296"/>
    </location>
</feature>
<dbReference type="PANTHER" id="PTHR47219:SF20">
    <property type="entry name" value="TBC1 DOMAIN FAMILY MEMBER 2B"/>
    <property type="match status" value="1"/>
</dbReference>
<evidence type="ECO:0000313" key="6">
    <source>
        <dbReference type="Proteomes" id="UP000218231"/>
    </source>
</evidence>
<dbReference type="SMART" id="SM00233">
    <property type="entry name" value="PH"/>
    <property type="match status" value="1"/>
</dbReference>
<dbReference type="PANTHER" id="PTHR47219">
    <property type="entry name" value="RAB GTPASE-ACTIVATING PROTEIN 1-LIKE"/>
    <property type="match status" value="1"/>
</dbReference>
<dbReference type="InterPro" id="IPR035969">
    <property type="entry name" value="Rab-GAP_TBC_sf"/>
</dbReference>
<dbReference type="SUPFAM" id="SSF50729">
    <property type="entry name" value="PH domain-like"/>
    <property type="match status" value="1"/>
</dbReference>
<reference evidence="5 6" key="1">
    <citation type="journal article" date="2017" name="Curr. Biol.">
        <title>Genome architecture and evolution of a unichromosomal asexual nematode.</title>
        <authorList>
            <person name="Fradin H."/>
            <person name="Zegar C."/>
            <person name="Gutwein M."/>
            <person name="Lucas J."/>
            <person name="Kovtun M."/>
            <person name="Corcoran D."/>
            <person name="Baugh L.R."/>
            <person name="Kiontke K."/>
            <person name="Gunsalus K."/>
            <person name="Fitch D.H."/>
            <person name="Piano F."/>
        </authorList>
    </citation>
    <scope>NUCLEOTIDE SEQUENCE [LARGE SCALE GENOMIC DNA]</scope>
    <source>
        <strain evidence="5">PF1309</strain>
    </source>
</reference>
<dbReference type="Gene3D" id="1.10.472.80">
    <property type="entry name" value="Ypt/Rab-GAP domain of gyp1p, domain 3"/>
    <property type="match status" value="1"/>
</dbReference>
<keyword evidence="1" id="KW-0175">Coiled coil</keyword>
<accession>A0A2A2JTI6</accession>
<gene>
    <name evidence="5" type="ORF">WR25_10566</name>
</gene>
<dbReference type="InterPro" id="IPR050302">
    <property type="entry name" value="Rab_GAP_TBC_domain"/>
</dbReference>
<dbReference type="SMART" id="SM00164">
    <property type="entry name" value="TBC"/>
    <property type="match status" value="1"/>
</dbReference>
<dbReference type="InterPro" id="IPR001849">
    <property type="entry name" value="PH_domain"/>
</dbReference>
<evidence type="ECO:0000259" key="3">
    <source>
        <dbReference type="PROSITE" id="PS50003"/>
    </source>
</evidence>
<evidence type="ECO:0000259" key="4">
    <source>
        <dbReference type="PROSITE" id="PS50086"/>
    </source>
</evidence>
<dbReference type="Gene3D" id="2.30.29.30">
    <property type="entry name" value="Pleckstrin-homology domain (PH domain)/Phosphotyrosine-binding domain (PTB)"/>
    <property type="match status" value="1"/>
</dbReference>
<feature type="region of interest" description="Disordered" evidence="2">
    <location>
        <begin position="1148"/>
        <end position="1169"/>
    </location>
</feature>
<dbReference type="EMBL" id="LIAE01010233">
    <property type="protein sequence ID" value="PAV64960.1"/>
    <property type="molecule type" value="Genomic_DNA"/>
</dbReference>
<dbReference type="SUPFAM" id="SSF47923">
    <property type="entry name" value="Ypt/Rab-GAP domain of gyp1p"/>
    <property type="match status" value="2"/>
</dbReference>
<dbReference type="PROSITE" id="PS50003">
    <property type="entry name" value="PH_DOMAIN"/>
    <property type="match status" value="1"/>
</dbReference>
<dbReference type="InterPro" id="IPR036322">
    <property type="entry name" value="WD40_repeat_dom_sf"/>
</dbReference>
<evidence type="ECO:0000256" key="1">
    <source>
        <dbReference type="SAM" id="Coils"/>
    </source>
</evidence>
<evidence type="ECO:0000256" key="2">
    <source>
        <dbReference type="SAM" id="MobiDB-lite"/>
    </source>
</evidence>
<feature type="compositionally biased region" description="Low complexity" evidence="2">
    <location>
        <begin position="234"/>
        <end position="247"/>
    </location>
</feature>
<dbReference type="OrthoDB" id="294251at2759"/>